<sequence length="79" mass="8880">MSLDASGREIGFRVYTDGTLPESAAEALNCALTEIHAEYPLGQIVRINEEFIVAPEPEPMHHLPIVVYVRCEDPWVDRT</sequence>
<dbReference type="InterPro" id="IPR058702">
    <property type="entry name" value="MafI2-like"/>
</dbReference>
<protein>
    <submittedName>
        <fullName evidence="1">Uncharacterized protein</fullName>
    </submittedName>
</protein>
<dbReference type="Proteomes" id="UP000444316">
    <property type="component" value="Unassembled WGS sequence"/>
</dbReference>
<proteinExistence type="predicted"/>
<comment type="caution">
    <text evidence="1">The sequence shown here is derived from an EMBL/GenBank/DDBJ whole genome shotgun (WGS) entry which is preliminary data.</text>
</comment>
<dbReference type="AlphaFoldDB" id="A0A845I0N9"/>
<reference evidence="1" key="1">
    <citation type="submission" date="2019-12" db="EMBL/GenBank/DDBJ databases">
        <title>Novel species isolated from a subtropical stream in China.</title>
        <authorList>
            <person name="Lu H."/>
        </authorList>
    </citation>
    <scope>NUCLEOTIDE SEQUENCE [LARGE SCALE GENOMIC DNA]</scope>
    <source>
        <strain evidence="1">FT93W</strain>
    </source>
</reference>
<keyword evidence="2" id="KW-1185">Reference proteome</keyword>
<dbReference type="EMBL" id="WWCL01000002">
    <property type="protein sequence ID" value="MYN45301.1"/>
    <property type="molecule type" value="Genomic_DNA"/>
</dbReference>
<organism evidence="1 2">
    <name type="scientific">Duganella fentianensis</name>
    <dbReference type="NCBI Taxonomy" id="2692177"/>
    <lineage>
        <taxon>Bacteria</taxon>
        <taxon>Pseudomonadati</taxon>
        <taxon>Pseudomonadota</taxon>
        <taxon>Betaproteobacteria</taxon>
        <taxon>Burkholderiales</taxon>
        <taxon>Oxalobacteraceae</taxon>
        <taxon>Telluria group</taxon>
        <taxon>Duganella</taxon>
    </lineage>
</organism>
<evidence type="ECO:0000313" key="2">
    <source>
        <dbReference type="Proteomes" id="UP000444316"/>
    </source>
</evidence>
<name>A0A845I0N9_9BURK</name>
<gene>
    <name evidence="1" type="ORF">GTP23_09520</name>
</gene>
<accession>A0A845I0N9</accession>
<dbReference type="Pfam" id="PF26541">
    <property type="entry name" value="MafI2"/>
    <property type="match status" value="1"/>
</dbReference>
<evidence type="ECO:0000313" key="1">
    <source>
        <dbReference type="EMBL" id="MYN45301.1"/>
    </source>
</evidence>
<dbReference type="RefSeq" id="WP_161034949.1">
    <property type="nucleotide sequence ID" value="NZ_WWCL01000002.1"/>
</dbReference>